<reference evidence="2 3" key="1">
    <citation type="journal article" date="2012" name="Genome Biol.">
        <title>Genome and low-iron response of an oceanic diatom adapted to chronic iron limitation.</title>
        <authorList>
            <person name="Lommer M."/>
            <person name="Specht M."/>
            <person name="Roy A.S."/>
            <person name="Kraemer L."/>
            <person name="Andreson R."/>
            <person name="Gutowska M.A."/>
            <person name="Wolf J."/>
            <person name="Bergner S.V."/>
            <person name="Schilhabel M.B."/>
            <person name="Klostermeier U.C."/>
            <person name="Beiko R.G."/>
            <person name="Rosenstiel P."/>
            <person name="Hippler M."/>
            <person name="Laroche J."/>
        </authorList>
    </citation>
    <scope>NUCLEOTIDE SEQUENCE [LARGE SCALE GENOMIC DNA]</scope>
    <source>
        <strain evidence="2 3">CCMP1005</strain>
    </source>
</reference>
<organism evidence="2 3">
    <name type="scientific">Thalassiosira oceanica</name>
    <name type="common">Marine diatom</name>
    <dbReference type="NCBI Taxonomy" id="159749"/>
    <lineage>
        <taxon>Eukaryota</taxon>
        <taxon>Sar</taxon>
        <taxon>Stramenopiles</taxon>
        <taxon>Ochrophyta</taxon>
        <taxon>Bacillariophyta</taxon>
        <taxon>Coscinodiscophyceae</taxon>
        <taxon>Thalassiosirophycidae</taxon>
        <taxon>Thalassiosirales</taxon>
        <taxon>Thalassiosiraceae</taxon>
        <taxon>Thalassiosira</taxon>
    </lineage>
</organism>
<feature type="signal peptide" evidence="1">
    <location>
        <begin position="1"/>
        <end position="17"/>
    </location>
</feature>
<protein>
    <recommendedName>
        <fullName evidence="4">RxLR effector protein</fullName>
    </recommendedName>
</protein>
<dbReference type="AlphaFoldDB" id="K0TLI3"/>
<evidence type="ECO:0000313" key="3">
    <source>
        <dbReference type="Proteomes" id="UP000266841"/>
    </source>
</evidence>
<gene>
    <name evidence="2" type="ORF">THAOC_06635</name>
</gene>
<proteinExistence type="predicted"/>
<comment type="caution">
    <text evidence="2">The sequence shown here is derived from an EMBL/GenBank/DDBJ whole genome shotgun (WGS) entry which is preliminary data.</text>
</comment>
<name>K0TLI3_THAOC</name>
<feature type="chain" id="PRO_5003841889" description="RxLR effector protein" evidence="1">
    <location>
        <begin position="18"/>
        <end position="67"/>
    </location>
</feature>
<dbReference type="EMBL" id="AGNL01006641">
    <property type="protein sequence ID" value="EJK71882.1"/>
    <property type="molecule type" value="Genomic_DNA"/>
</dbReference>
<evidence type="ECO:0008006" key="4">
    <source>
        <dbReference type="Google" id="ProtNLM"/>
    </source>
</evidence>
<dbReference type="Proteomes" id="UP000266841">
    <property type="component" value="Unassembled WGS sequence"/>
</dbReference>
<sequence length="67" mass="6918">MKFVLVAVAALFSSASAFAPSCGLRPTVALNGVPGAAASVEEDIEKTLAIIMENMSDDDEGIDDSEE</sequence>
<keyword evidence="1" id="KW-0732">Signal</keyword>
<keyword evidence="3" id="KW-1185">Reference proteome</keyword>
<evidence type="ECO:0000313" key="2">
    <source>
        <dbReference type="EMBL" id="EJK71882.1"/>
    </source>
</evidence>
<accession>K0TLI3</accession>
<evidence type="ECO:0000256" key="1">
    <source>
        <dbReference type="SAM" id="SignalP"/>
    </source>
</evidence>